<dbReference type="AlphaFoldDB" id="A0A3N0GRW1"/>
<comment type="caution">
    <text evidence="2">The sequence shown here is derived from an EMBL/GenBank/DDBJ whole genome shotgun (WGS) entry which is preliminary data.</text>
</comment>
<gene>
    <name evidence="2" type="ORF">EFL26_09280</name>
</gene>
<dbReference type="InterPro" id="IPR036390">
    <property type="entry name" value="WH_DNA-bd_sf"/>
</dbReference>
<dbReference type="Proteomes" id="UP000279994">
    <property type="component" value="Unassembled WGS sequence"/>
</dbReference>
<dbReference type="SMART" id="SM00418">
    <property type="entry name" value="HTH_ARSR"/>
    <property type="match status" value="1"/>
</dbReference>
<dbReference type="RefSeq" id="WP_123222620.1">
    <property type="nucleotide sequence ID" value="NZ_RJSF01000036.1"/>
</dbReference>
<evidence type="ECO:0000313" key="3">
    <source>
        <dbReference type="Proteomes" id="UP000279994"/>
    </source>
</evidence>
<sequence>MAKTAREQKVEDPRILRAIAHPMRNRILGELSAAGHLRAADVAEVLGIPANQASFHLRQLAKYGLAEPAPELARDGRDRVWKPVHEHGIDLEISAMEKGPGGKAAVAVWQRQAAAAARAAVDRAYSSRKSRDTHVMISDHWIRLTKAEAKELAAELIAVQDRWQERTAADDGGASRRRTYNLMTFLQPAPDPES</sequence>
<feature type="domain" description="HTH arsR-type" evidence="1">
    <location>
        <begin position="14"/>
        <end position="97"/>
    </location>
</feature>
<name>A0A3N0GRW1_9ACTN</name>
<dbReference type="OrthoDB" id="7945987at2"/>
<dbReference type="InterPro" id="IPR011991">
    <property type="entry name" value="ArsR-like_HTH"/>
</dbReference>
<dbReference type="CDD" id="cd00090">
    <property type="entry name" value="HTH_ARSR"/>
    <property type="match status" value="1"/>
</dbReference>
<dbReference type="InterPro" id="IPR001845">
    <property type="entry name" value="HTH_ArsR_DNA-bd_dom"/>
</dbReference>
<keyword evidence="3" id="KW-1185">Reference proteome</keyword>
<accession>A0A3N0GRW1</accession>
<protein>
    <submittedName>
        <fullName evidence="2">ArsR family transcriptional regulator</fullName>
    </submittedName>
</protein>
<reference evidence="2 3" key="1">
    <citation type="submission" date="2018-11" db="EMBL/GenBank/DDBJ databases">
        <authorList>
            <person name="Li F."/>
        </authorList>
    </citation>
    <scope>NUCLEOTIDE SEQUENCE [LARGE SCALE GENOMIC DNA]</scope>
    <source>
        <strain evidence="2 3">Gsoil 818</strain>
    </source>
</reference>
<organism evidence="2 3">
    <name type="scientific">Nocardioides pocheonensis</name>
    <dbReference type="NCBI Taxonomy" id="661485"/>
    <lineage>
        <taxon>Bacteria</taxon>
        <taxon>Bacillati</taxon>
        <taxon>Actinomycetota</taxon>
        <taxon>Actinomycetes</taxon>
        <taxon>Propionibacteriales</taxon>
        <taxon>Nocardioidaceae</taxon>
        <taxon>Nocardioides</taxon>
    </lineage>
</organism>
<evidence type="ECO:0000313" key="2">
    <source>
        <dbReference type="EMBL" id="RNM14908.1"/>
    </source>
</evidence>
<dbReference type="InterPro" id="IPR036388">
    <property type="entry name" value="WH-like_DNA-bd_sf"/>
</dbReference>
<evidence type="ECO:0000259" key="1">
    <source>
        <dbReference type="SMART" id="SM00418"/>
    </source>
</evidence>
<proteinExistence type="predicted"/>
<dbReference type="Pfam" id="PF12840">
    <property type="entry name" value="HTH_20"/>
    <property type="match status" value="1"/>
</dbReference>
<dbReference type="GO" id="GO:0003700">
    <property type="term" value="F:DNA-binding transcription factor activity"/>
    <property type="evidence" value="ECO:0007669"/>
    <property type="project" value="InterPro"/>
</dbReference>
<dbReference type="SUPFAM" id="SSF46785">
    <property type="entry name" value="Winged helix' DNA-binding domain"/>
    <property type="match status" value="1"/>
</dbReference>
<dbReference type="Gene3D" id="1.10.10.10">
    <property type="entry name" value="Winged helix-like DNA-binding domain superfamily/Winged helix DNA-binding domain"/>
    <property type="match status" value="1"/>
</dbReference>
<dbReference type="EMBL" id="RJSF01000036">
    <property type="protein sequence ID" value="RNM14908.1"/>
    <property type="molecule type" value="Genomic_DNA"/>
</dbReference>